<evidence type="ECO:0000256" key="4">
    <source>
        <dbReference type="ARBA" id="ARBA00022705"/>
    </source>
</evidence>
<dbReference type="RefSeq" id="WP_177179253.1">
    <property type="nucleotide sequence ID" value="NZ_FOJB01000001.1"/>
</dbReference>
<evidence type="ECO:0000256" key="6">
    <source>
        <dbReference type="ARBA" id="ARBA00022763"/>
    </source>
</evidence>
<protein>
    <recommendedName>
        <fullName evidence="13">8-oxo-dGTP diphosphatase</fullName>
        <ecNumber evidence="12">3.6.1.55</ecNumber>
    </recommendedName>
    <alternativeName>
        <fullName evidence="16">7,8-dihydro-8-oxoguanine-triphosphatase</fullName>
    </alternativeName>
    <alternativeName>
        <fullName evidence="15">Mutator protein MutT</fullName>
    </alternativeName>
    <alternativeName>
        <fullName evidence="14">dGTP pyrophosphohydrolase</fullName>
    </alternativeName>
</protein>
<evidence type="ECO:0000259" key="18">
    <source>
        <dbReference type="PROSITE" id="PS51462"/>
    </source>
</evidence>
<name>A0A1I0MIN4_9RHOB</name>
<evidence type="ECO:0000256" key="9">
    <source>
        <dbReference type="ARBA" id="ARBA00023204"/>
    </source>
</evidence>
<dbReference type="Gene3D" id="3.90.79.10">
    <property type="entry name" value="Nucleoside Triphosphate Pyrophosphohydrolase"/>
    <property type="match status" value="1"/>
</dbReference>
<comment type="catalytic activity">
    <reaction evidence="10">
        <text>8-oxo-dGTP + H2O = 8-oxo-dGMP + diphosphate + H(+)</text>
        <dbReference type="Rhea" id="RHEA:31575"/>
        <dbReference type="ChEBI" id="CHEBI:15377"/>
        <dbReference type="ChEBI" id="CHEBI:15378"/>
        <dbReference type="ChEBI" id="CHEBI:33019"/>
        <dbReference type="ChEBI" id="CHEBI:63224"/>
        <dbReference type="ChEBI" id="CHEBI:77896"/>
        <dbReference type="EC" id="3.6.1.55"/>
    </reaction>
</comment>
<evidence type="ECO:0000256" key="7">
    <source>
        <dbReference type="ARBA" id="ARBA00022801"/>
    </source>
</evidence>
<evidence type="ECO:0000256" key="10">
    <source>
        <dbReference type="ARBA" id="ARBA00035861"/>
    </source>
</evidence>
<dbReference type="GO" id="GO:0035539">
    <property type="term" value="F:8-oxo-7,8-dihydrodeoxyguanosine triphosphate pyrophosphatase activity"/>
    <property type="evidence" value="ECO:0007669"/>
    <property type="project" value="UniProtKB-EC"/>
</dbReference>
<evidence type="ECO:0000256" key="11">
    <source>
        <dbReference type="ARBA" id="ARBA00036904"/>
    </source>
</evidence>
<dbReference type="PROSITE" id="PS00893">
    <property type="entry name" value="NUDIX_BOX"/>
    <property type="match status" value="1"/>
</dbReference>
<keyword evidence="7 17" id="KW-0378">Hydrolase</keyword>
<dbReference type="GO" id="GO:0008413">
    <property type="term" value="F:8-oxo-7,8-dihydroguanosine triphosphate pyrophosphatase activity"/>
    <property type="evidence" value="ECO:0007669"/>
    <property type="project" value="TreeGrafter"/>
</dbReference>
<evidence type="ECO:0000256" key="16">
    <source>
        <dbReference type="ARBA" id="ARBA00042798"/>
    </source>
</evidence>
<keyword evidence="8" id="KW-0460">Magnesium</keyword>
<evidence type="ECO:0000256" key="2">
    <source>
        <dbReference type="ARBA" id="ARBA00005582"/>
    </source>
</evidence>
<dbReference type="SUPFAM" id="SSF55811">
    <property type="entry name" value="Nudix"/>
    <property type="match status" value="1"/>
</dbReference>
<organism evidence="19 20">
    <name type="scientific">Aliiroseovarius sediminilitoris</name>
    <dbReference type="NCBI Taxonomy" id="1173584"/>
    <lineage>
        <taxon>Bacteria</taxon>
        <taxon>Pseudomonadati</taxon>
        <taxon>Pseudomonadota</taxon>
        <taxon>Alphaproteobacteria</taxon>
        <taxon>Rhodobacterales</taxon>
        <taxon>Paracoccaceae</taxon>
        <taxon>Aliiroseovarius</taxon>
    </lineage>
</organism>
<comment type="similarity">
    <text evidence="2 17">Belongs to the Nudix hydrolase family.</text>
</comment>
<dbReference type="PROSITE" id="PS51462">
    <property type="entry name" value="NUDIX"/>
    <property type="match status" value="1"/>
</dbReference>
<comment type="catalytic activity">
    <reaction evidence="11">
        <text>8-oxo-GTP + H2O = 8-oxo-GMP + diphosphate + H(+)</text>
        <dbReference type="Rhea" id="RHEA:67616"/>
        <dbReference type="ChEBI" id="CHEBI:15377"/>
        <dbReference type="ChEBI" id="CHEBI:15378"/>
        <dbReference type="ChEBI" id="CHEBI:33019"/>
        <dbReference type="ChEBI" id="CHEBI:143553"/>
        <dbReference type="ChEBI" id="CHEBI:145694"/>
    </reaction>
</comment>
<evidence type="ECO:0000256" key="15">
    <source>
        <dbReference type="ARBA" id="ARBA00041979"/>
    </source>
</evidence>
<dbReference type="GO" id="GO:0044716">
    <property type="term" value="F:8-oxo-GDP phosphatase activity"/>
    <property type="evidence" value="ECO:0007669"/>
    <property type="project" value="TreeGrafter"/>
</dbReference>
<dbReference type="GO" id="GO:0044715">
    <property type="term" value="F:8-oxo-dGDP phosphatase activity"/>
    <property type="evidence" value="ECO:0007669"/>
    <property type="project" value="TreeGrafter"/>
</dbReference>
<keyword evidence="9" id="KW-0234">DNA repair</keyword>
<keyword evidence="4" id="KW-0235">DNA replication</keyword>
<reference evidence="19 20" key="1">
    <citation type="submission" date="2016-10" db="EMBL/GenBank/DDBJ databases">
        <authorList>
            <person name="de Groot N.N."/>
        </authorList>
    </citation>
    <scope>NUCLEOTIDE SEQUENCE [LARGE SCALE GENOMIC DNA]</scope>
    <source>
        <strain evidence="19 20">DSM 29439</strain>
    </source>
</reference>
<dbReference type="Proteomes" id="UP000199650">
    <property type="component" value="Unassembled WGS sequence"/>
</dbReference>
<dbReference type="InterPro" id="IPR020476">
    <property type="entry name" value="Nudix_hydrolase"/>
</dbReference>
<evidence type="ECO:0000256" key="3">
    <source>
        <dbReference type="ARBA" id="ARBA00022457"/>
    </source>
</evidence>
<evidence type="ECO:0000256" key="8">
    <source>
        <dbReference type="ARBA" id="ARBA00022842"/>
    </source>
</evidence>
<dbReference type="InterPro" id="IPR047127">
    <property type="entry name" value="MutT-like"/>
</dbReference>
<dbReference type="Pfam" id="PF00293">
    <property type="entry name" value="NUDIX"/>
    <property type="match status" value="1"/>
</dbReference>
<dbReference type="AlphaFoldDB" id="A0A1I0MIN4"/>
<keyword evidence="5" id="KW-0479">Metal-binding</keyword>
<keyword evidence="6" id="KW-0227">DNA damage</keyword>
<evidence type="ECO:0000256" key="1">
    <source>
        <dbReference type="ARBA" id="ARBA00001946"/>
    </source>
</evidence>
<dbReference type="EMBL" id="FOJB01000001">
    <property type="protein sequence ID" value="SEV87401.1"/>
    <property type="molecule type" value="Genomic_DNA"/>
</dbReference>
<dbReference type="EC" id="3.6.1.55" evidence="12"/>
<feature type="domain" description="Nudix hydrolase" evidence="18">
    <location>
        <begin position="1"/>
        <end position="135"/>
    </location>
</feature>
<dbReference type="InterPro" id="IPR000086">
    <property type="entry name" value="NUDIX_hydrolase_dom"/>
</dbReference>
<comment type="cofactor">
    <cofactor evidence="1">
        <name>Mg(2+)</name>
        <dbReference type="ChEBI" id="CHEBI:18420"/>
    </cofactor>
</comment>
<dbReference type="PANTHER" id="PTHR47707">
    <property type="entry name" value="8-OXO-DGTP DIPHOSPHATASE"/>
    <property type="match status" value="1"/>
</dbReference>
<evidence type="ECO:0000256" key="13">
    <source>
        <dbReference type="ARBA" id="ARBA00040794"/>
    </source>
</evidence>
<dbReference type="InterPro" id="IPR020084">
    <property type="entry name" value="NUDIX_hydrolase_CS"/>
</dbReference>
<dbReference type="CDD" id="cd04682">
    <property type="entry name" value="NUDIX_Hydrolase"/>
    <property type="match status" value="1"/>
</dbReference>
<proteinExistence type="inferred from homology"/>
<accession>A0A1I0MIN4</accession>
<evidence type="ECO:0000313" key="20">
    <source>
        <dbReference type="Proteomes" id="UP000199650"/>
    </source>
</evidence>
<dbReference type="STRING" id="1173584.SAMN05444851_0011"/>
<evidence type="ECO:0000313" key="19">
    <source>
        <dbReference type="EMBL" id="SEV87401.1"/>
    </source>
</evidence>
<gene>
    <name evidence="19" type="ORF">SAMN05444851_0011</name>
</gene>
<evidence type="ECO:0000256" key="17">
    <source>
        <dbReference type="RuleBase" id="RU003476"/>
    </source>
</evidence>
<dbReference type="InterPro" id="IPR015797">
    <property type="entry name" value="NUDIX_hydrolase-like_dom_sf"/>
</dbReference>
<dbReference type="PANTHER" id="PTHR47707:SF1">
    <property type="entry name" value="NUDIX HYDROLASE FAMILY PROTEIN"/>
    <property type="match status" value="1"/>
</dbReference>
<keyword evidence="3" id="KW-0515">Mutator protein</keyword>
<evidence type="ECO:0000256" key="12">
    <source>
        <dbReference type="ARBA" id="ARBA00038905"/>
    </source>
</evidence>
<sequence length="146" mass="16360">MEFSGAKLVLLIGGQVATLLRDDSANIPYPDMWDFPGGGNEAGETPEQCVLRETHEELGLMLNEEDLIWRQTFESPTVPGTFTWWFAASLPETCMQDVVFGDEGQCWTLMEPSKWLSHPKAIAHFKPRLQTALAAIAEQYVVYPAK</sequence>
<dbReference type="GO" id="GO:0006260">
    <property type="term" value="P:DNA replication"/>
    <property type="evidence" value="ECO:0007669"/>
    <property type="project" value="UniProtKB-KW"/>
</dbReference>
<keyword evidence="20" id="KW-1185">Reference proteome</keyword>
<dbReference type="PRINTS" id="PR00502">
    <property type="entry name" value="NUDIXFAMILY"/>
</dbReference>
<evidence type="ECO:0000256" key="5">
    <source>
        <dbReference type="ARBA" id="ARBA00022723"/>
    </source>
</evidence>
<dbReference type="GO" id="GO:0046872">
    <property type="term" value="F:metal ion binding"/>
    <property type="evidence" value="ECO:0007669"/>
    <property type="project" value="UniProtKB-KW"/>
</dbReference>
<dbReference type="GO" id="GO:0006281">
    <property type="term" value="P:DNA repair"/>
    <property type="evidence" value="ECO:0007669"/>
    <property type="project" value="UniProtKB-KW"/>
</dbReference>
<evidence type="ECO:0000256" key="14">
    <source>
        <dbReference type="ARBA" id="ARBA00041592"/>
    </source>
</evidence>